<dbReference type="GO" id="GO:0005524">
    <property type="term" value="F:ATP binding"/>
    <property type="evidence" value="ECO:0007669"/>
    <property type="project" value="UniProtKB-KW"/>
</dbReference>
<keyword evidence="6 9" id="KW-1133">Transmembrane helix</keyword>
<evidence type="ECO:0000256" key="6">
    <source>
        <dbReference type="ARBA" id="ARBA00022989"/>
    </source>
</evidence>
<comment type="subcellular location">
    <subcellularLocation>
        <location evidence="1">Membrane</location>
        <topology evidence="1">Multi-pass membrane protein</topology>
    </subcellularLocation>
</comment>
<evidence type="ECO:0000256" key="1">
    <source>
        <dbReference type="ARBA" id="ARBA00004141"/>
    </source>
</evidence>
<feature type="transmembrane region" description="Helical" evidence="9">
    <location>
        <begin position="564"/>
        <end position="582"/>
    </location>
</feature>
<keyword evidence="3 9" id="KW-0812">Transmembrane</keyword>
<name>A0A7R9VBV8_9CHLO</name>
<evidence type="ECO:0000256" key="9">
    <source>
        <dbReference type="SAM" id="Phobius"/>
    </source>
</evidence>
<dbReference type="EMBL" id="HBEC01023586">
    <property type="protein sequence ID" value="CAD8291126.1"/>
    <property type="molecule type" value="Transcribed_RNA"/>
</dbReference>
<feature type="transmembrane region" description="Helical" evidence="9">
    <location>
        <begin position="510"/>
        <end position="531"/>
    </location>
</feature>
<feature type="transmembrane region" description="Helical" evidence="9">
    <location>
        <begin position="647"/>
        <end position="665"/>
    </location>
</feature>
<keyword evidence="2" id="KW-0813">Transport</keyword>
<feature type="transmembrane region" description="Helical" evidence="9">
    <location>
        <begin position="696"/>
        <end position="715"/>
    </location>
</feature>
<dbReference type="SUPFAM" id="SSF52540">
    <property type="entry name" value="P-loop containing nucleoside triphosphate hydrolases"/>
    <property type="match status" value="1"/>
</dbReference>
<dbReference type="InterPro" id="IPR003439">
    <property type="entry name" value="ABC_transporter-like_ATP-bd"/>
</dbReference>
<dbReference type="GO" id="GO:0016020">
    <property type="term" value="C:membrane"/>
    <property type="evidence" value="ECO:0007669"/>
    <property type="project" value="UniProtKB-SubCell"/>
</dbReference>
<dbReference type="Pfam" id="PF01061">
    <property type="entry name" value="ABC2_membrane"/>
    <property type="match status" value="1"/>
</dbReference>
<proteinExistence type="predicted"/>
<dbReference type="CDD" id="cd03213">
    <property type="entry name" value="ABCG_EPDR"/>
    <property type="match status" value="1"/>
</dbReference>
<dbReference type="PANTHER" id="PTHR48041:SF91">
    <property type="entry name" value="ABC TRANSPORTER G FAMILY MEMBER 28"/>
    <property type="match status" value="1"/>
</dbReference>
<organism evidence="11">
    <name type="scientific">Chlamydomonas euryale</name>
    <dbReference type="NCBI Taxonomy" id="1486919"/>
    <lineage>
        <taxon>Eukaryota</taxon>
        <taxon>Viridiplantae</taxon>
        <taxon>Chlorophyta</taxon>
        <taxon>core chlorophytes</taxon>
        <taxon>Chlorophyceae</taxon>
        <taxon>CS clade</taxon>
        <taxon>Chlamydomonadales</taxon>
        <taxon>Chlamydomonadaceae</taxon>
        <taxon>Chlamydomonas</taxon>
    </lineage>
</organism>
<dbReference type="InterPro" id="IPR050352">
    <property type="entry name" value="ABCG_transporters"/>
</dbReference>
<evidence type="ECO:0000256" key="4">
    <source>
        <dbReference type="ARBA" id="ARBA00022741"/>
    </source>
</evidence>
<dbReference type="PROSITE" id="PS50893">
    <property type="entry name" value="ABC_TRANSPORTER_2"/>
    <property type="match status" value="1"/>
</dbReference>
<dbReference type="GO" id="GO:0140359">
    <property type="term" value="F:ABC-type transporter activity"/>
    <property type="evidence" value="ECO:0007669"/>
    <property type="project" value="InterPro"/>
</dbReference>
<reference evidence="11" key="1">
    <citation type="submission" date="2021-01" db="EMBL/GenBank/DDBJ databases">
        <authorList>
            <person name="Corre E."/>
            <person name="Pelletier E."/>
            <person name="Niang G."/>
            <person name="Scheremetjew M."/>
            <person name="Finn R."/>
            <person name="Kale V."/>
            <person name="Holt S."/>
            <person name="Cochrane G."/>
            <person name="Meng A."/>
            <person name="Brown T."/>
            <person name="Cohen L."/>
        </authorList>
    </citation>
    <scope>NUCLEOTIDE SEQUENCE</scope>
    <source>
        <strain evidence="11">CCMP219</strain>
    </source>
</reference>
<dbReference type="Pfam" id="PF00005">
    <property type="entry name" value="ABC_tran"/>
    <property type="match status" value="1"/>
</dbReference>
<sequence>MGDAPDIEAQVGEVEMEAAGLRLQPSELARKDTNFGSHGVRITFKASNGAACIGTQAFSRRLRTGQSRGVSQGRADLPGTVDIIVTSCYIIERHELTTCGSNASSSLPATGRLNSSLKQPPAHCKQAQKSRGPTVYVVLQDLSYHVPDMKNKKQRAYLLKNVSGWFEPNQMAALMGPSGSGKTTLLDLLAGRKNAGVTEGLVEFGGQAPTRAFLRRYTGYVEQFDTLLGILTVEEMLMYTAELKRSMNEPLSSKKQAVDEIINRLALESCRDVLIGDPMSKGISGGQAKRTNIGLALVTNPRVLFLDEPTSGLDSYTANEVMTVVKGLESSGVTICATIHSPSQYTFHLFDRLIMLVRGQVVFFGPTTEATSFAMSTCPKVKEMSDGYNDAEFLVDLVTEADRQGMGHEIADGYQKSSLRQQNEVTLDKYINFDHQNASDEDIKAELSTKSATVTPWYWGLRTLIKYRSPKNWKDPNFLGPRVFDKVLIGLLIMTLYLGKGDNYAENNLMNIASVLFIMVVLPAYGAASYVPALVVERALFVRERNDGLYYTVTYLLSKIGDELLVAALTSCGMTAFVFFGVQLRGEWVCFWIGYYISLSVGIVLAYFIAAISPNLDVANALLPLYVTSLIFFIGFLFRLTNIPPWWYWYSFIAFPKYTWGALMANQFGEEDPTFSGTTFLRYYGLETVDKWRYCGYGALFFIFFFLATLTVMSLRSYQRR</sequence>
<feature type="domain" description="ABC transporter" evidence="10">
    <location>
        <begin position="137"/>
        <end position="383"/>
    </location>
</feature>
<dbReference type="AlphaFoldDB" id="A0A7R9VBV8"/>
<protein>
    <recommendedName>
        <fullName evidence="10">ABC transporter domain-containing protein</fullName>
    </recommendedName>
</protein>
<gene>
    <name evidence="11" type="ORF">CEUR00632_LOCUS10797</name>
</gene>
<dbReference type="InterPro" id="IPR027417">
    <property type="entry name" value="P-loop_NTPase"/>
</dbReference>
<dbReference type="SMART" id="SM00382">
    <property type="entry name" value="AAA"/>
    <property type="match status" value="1"/>
</dbReference>
<evidence type="ECO:0000259" key="10">
    <source>
        <dbReference type="PROSITE" id="PS50893"/>
    </source>
</evidence>
<evidence type="ECO:0000256" key="3">
    <source>
        <dbReference type="ARBA" id="ARBA00022692"/>
    </source>
</evidence>
<keyword evidence="5" id="KW-0067">ATP-binding</keyword>
<dbReference type="InterPro" id="IPR003593">
    <property type="entry name" value="AAA+_ATPase"/>
</dbReference>
<dbReference type="GO" id="GO:0016887">
    <property type="term" value="F:ATP hydrolysis activity"/>
    <property type="evidence" value="ECO:0007669"/>
    <property type="project" value="InterPro"/>
</dbReference>
<evidence type="ECO:0000256" key="8">
    <source>
        <dbReference type="SAM" id="MobiDB-lite"/>
    </source>
</evidence>
<dbReference type="PANTHER" id="PTHR48041">
    <property type="entry name" value="ABC TRANSPORTER G FAMILY MEMBER 28"/>
    <property type="match status" value="1"/>
</dbReference>
<evidence type="ECO:0000313" key="11">
    <source>
        <dbReference type="EMBL" id="CAD8291126.1"/>
    </source>
</evidence>
<dbReference type="InterPro" id="IPR013525">
    <property type="entry name" value="ABC2_TM"/>
</dbReference>
<keyword evidence="4" id="KW-0547">Nucleotide-binding</keyword>
<feature type="region of interest" description="Disordered" evidence="8">
    <location>
        <begin position="110"/>
        <end position="129"/>
    </location>
</feature>
<accession>A0A7R9VBV8</accession>
<keyword evidence="7 9" id="KW-0472">Membrane</keyword>
<feature type="transmembrane region" description="Helical" evidence="9">
    <location>
        <begin position="478"/>
        <end position="498"/>
    </location>
</feature>
<evidence type="ECO:0000256" key="2">
    <source>
        <dbReference type="ARBA" id="ARBA00022448"/>
    </source>
</evidence>
<feature type="transmembrane region" description="Helical" evidence="9">
    <location>
        <begin position="621"/>
        <end position="640"/>
    </location>
</feature>
<feature type="transmembrane region" description="Helical" evidence="9">
    <location>
        <begin position="589"/>
        <end position="609"/>
    </location>
</feature>
<evidence type="ECO:0000256" key="7">
    <source>
        <dbReference type="ARBA" id="ARBA00023136"/>
    </source>
</evidence>
<evidence type="ECO:0000256" key="5">
    <source>
        <dbReference type="ARBA" id="ARBA00022840"/>
    </source>
</evidence>
<dbReference type="Gene3D" id="3.40.50.300">
    <property type="entry name" value="P-loop containing nucleotide triphosphate hydrolases"/>
    <property type="match status" value="1"/>
</dbReference>